<evidence type="ECO:0000313" key="2">
    <source>
        <dbReference type="EMBL" id="VDK55363.1"/>
    </source>
</evidence>
<evidence type="ECO:0008006" key="4">
    <source>
        <dbReference type="Google" id="ProtNLM"/>
    </source>
</evidence>
<feature type="transmembrane region" description="Helical" evidence="1">
    <location>
        <begin position="43"/>
        <end position="61"/>
    </location>
</feature>
<feature type="transmembrane region" description="Helical" evidence="1">
    <location>
        <begin position="132"/>
        <end position="154"/>
    </location>
</feature>
<keyword evidence="1" id="KW-0812">Transmembrane</keyword>
<dbReference type="EMBL" id="UYRU01020670">
    <property type="protein sequence ID" value="VDK55363.1"/>
    <property type="molecule type" value="Genomic_DNA"/>
</dbReference>
<evidence type="ECO:0000313" key="3">
    <source>
        <dbReference type="Proteomes" id="UP000281553"/>
    </source>
</evidence>
<protein>
    <recommendedName>
        <fullName evidence="4">G-protein coupled receptors family 1 profile domain-containing protein</fullName>
    </recommendedName>
</protein>
<feature type="transmembrane region" description="Helical" evidence="1">
    <location>
        <begin position="81"/>
        <end position="99"/>
    </location>
</feature>
<dbReference type="Proteomes" id="UP000281553">
    <property type="component" value="Unassembled WGS sequence"/>
</dbReference>
<feature type="non-terminal residue" evidence="2">
    <location>
        <position position="217"/>
    </location>
</feature>
<dbReference type="AlphaFoldDB" id="A0A3P6RH76"/>
<sequence length="217" mass="24650">MRALTASVVLYNFLKICDRLIPNDNMPSNYTIDLLLCHIWRSHYLSVAIHTFTALLLNFTVGNRAIQIVLRYQHSYSSSRIADLAYLGVLAVVSLVFMLPQAYKTHLDTEGCRCHDEYVPYIELVAVYTKTFVRFGLTAIISTIILGISCYKVIFWVQTSPAEQLSDTWNSLAFASSTKDQRQAFSQPKGWMTASLCIVPFSVNFLLISIYDTGYKF</sequence>
<keyword evidence="1" id="KW-1133">Transmembrane helix</keyword>
<dbReference type="OrthoDB" id="6273180at2759"/>
<feature type="transmembrane region" description="Helical" evidence="1">
    <location>
        <begin position="191"/>
        <end position="211"/>
    </location>
</feature>
<evidence type="ECO:0000256" key="1">
    <source>
        <dbReference type="SAM" id="Phobius"/>
    </source>
</evidence>
<organism evidence="2 3">
    <name type="scientific">Dibothriocephalus latus</name>
    <name type="common">Fish tapeworm</name>
    <name type="synonym">Diphyllobothrium latum</name>
    <dbReference type="NCBI Taxonomy" id="60516"/>
    <lineage>
        <taxon>Eukaryota</taxon>
        <taxon>Metazoa</taxon>
        <taxon>Spiralia</taxon>
        <taxon>Lophotrochozoa</taxon>
        <taxon>Platyhelminthes</taxon>
        <taxon>Cestoda</taxon>
        <taxon>Eucestoda</taxon>
        <taxon>Diphyllobothriidea</taxon>
        <taxon>Diphyllobothriidae</taxon>
        <taxon>Dibothriocephalus</taxon>
    </lineage>
</organism>
<keyword evidence="1" id="KW-0472">Membrane</keyword>
<accession>A0A3P6RH76</accession>
<proteinExistence type="predicted"/>
<reference evidence="2 3" key="1">
    <citation type="submission" date="2018-11" db="EMBL/GenBank/DDBJ databases">
        <authorList>
            <consortium name="Pathogen Informatics"/>
        </authorList>
    </citation>
    <scope>NUCLEOTIDE SEQUENCE [LARGE SCALE GENOMIC DNA]</scope>
</reference>
<name>A0A3P6RH76_DIBLA</name>
<keyword evidence="3" id="KW-1185">Reference proteome</keyword>
<gene>
    <name evidence="2" type="ORF">DILT_LOCUS2088</name>
</gene>